<evidence type="ECO:0000256" key="6">
    <source>
        <dbReference type="SAM" id="SignalP"/>
    </source>
</evidence>
<comment type="cofactor">
    <cofactor evidence="5">
        <name>Cu cation</name>
        <dbReference type="ChEBI" id="CHEBI:23378"/>
    </cofactor>
    <text evidence="5">Binds 1 copper ion per subunit.</text>
</comment>
<organism evidence="8 9">
    <name type="scientific">Rhodovibrio salinarum</name>
    <dbReference type="NCBI Taxonomy" id="1087"/>
    <lineage>
        <taxon>Bacteria</taxon>
        <taxon>Pseudomonadati</taxon>
        <taxon>Pseudomonadota</taxon>
        <taxon>Alphaproteobacteria</taxon>
        <taxon>Rhodospirillales</taxon>
        <taxon>Rhodovibrionaceae</taxon>
        <taxon>Rhodovibrio</taxon>
    </lineage>
</organism>
<dbReference type="RefSeq" id="WP_051432065.1">
    <property type="nucleotide sequence ID" value="NZ_NRRE01000026.1"/>
</dbReference>
<evidence type="ECO:0000256" key="5">
    <source>
        <dbReference type="PIRSR" id="PIRSR602386-1"/>
    </source>
</evidence>
<dbReference type="GO" id="GO:0042597">
    <property type="term" value="C:periplasmic space"/>
    <property type="evidence" value="ECO:0007669"/>
    <property type="project" value="UniProtKB-SubCell"/>
</dbReference>
<proteinExistence type="predicted"/>
<reference evidence="8" key="1">
    <citation type="submission" date="2017-08" db="EMBL/GenBank/DDBJ databases">
        <authorList>
            <person name="Imhoff J.F."/>
            <person name="Rahn T."/>
            <person name="Kuenzel S."/>
            <person name="Neulinger S.C."/>
        </authorList>
    </citation>
    <scope>NUCLEOTIDE SEQUENCE</scope>
    <source>
        <strain evidence="8">DSM 9154</strain>
    </source>
</reference>
<dbReference type="Gene3D" id="2.60.40.420">
    <property type="entry name" value="Cupredoxins - blue copper proteins"/>
    <property type="match status" value="1"/>
</dbReference>
<dbReference type="GO" id="GO:0009055">
    <property type="term" value="F:electron transfer activity"/>
    <property type="evidence" value="ECO:0007669"/>
    <property type="project" value="InterPro"/>
</dbReference>
<sequence length="121" mass="13151">MTRALHACARLLTVTGLLALAACGDGGNDVAHEISQKNKAFHPDAVEIQVGETIVLHNDDSRTHNIRVYDPRMDFNSGSQDPGEDVRLTFDEPGTYYVTCGIHPVMELKVTVQEKGSEADG</sequence>
<dbReference type="SUPFAM" id="SSF49503">
    <property type="entry name" value="Cupredoxins"/>
    <property type="match status" value="1"/>
</dbReference>
<comment type="caution">
    <text evidence="8">The sequence shown here is derived from an EMBL/GenBank/DDBJ whole genome shotgun (WGS) entry which is preliminary data.</text>
</comment>
<evidence type="ECO:0000313" key="9">
    <source>
        <dbReference type="Proteomes" id="UP000778970"/>
    </source>
</evidence>
<keyword evidence="5" id="KW-0186">Copper</keyword>
<feature type="domain" description="EfeO-type cupredoxin-like" evidence="7">
    <location>
        <begin position="14"/>
        <end position="112"/>
    </location>
</feature>
<evidence type="ECO:0000259" key="7">
    <source>
        <dbReference type="Pfam" id="PF13473"/>
    </source>
</evidence>
<feature type="binding site" evidence="5">
    <location>
        <position position="64"/>
    </location>
    <ligand>
        <name>Cu cation</name>
        <dbReference type="ChEBI" id="CHEBI:23378"/>
    </ligand>
</feature>
<feature type="binding site" evidence="5">
    <location>
        <position position="100"/>
    </location>
    <ligand>
        <name>Cu cation</name>
        <dbReference type="ChEBI" id="CHEBI:23378"/>
    </ligand>
</feature>
<keyword evidence="9" id="KW-1185">Reference proteome</keyword>
<feature type="binding site" evidence="5">
    <location>
        <position position="103"/>
    </location>
    <ligand>
        <name>Cu cation</name>
        <dbReference type="ChEBI" id="CHEBI:23378"/>
    </ligand>
</feature>
<keyword evidence="4" id="KW-0249">Electron transport</keyword>
<dbReference type="EMBL" id="NRRE01000026">
    <property type="protein sequence ID" value="MBK1698081.1"/>
    <property type="molecule type" value="Genomic_DNA"/>
</dbReference>
<dbReference type="PROSITE" id="PS51257">
    <property type="entry name" value="PROKAR_LIPOPROTEIN"/>
    <property type="match status" value="1"/>
</dbReference>
<evidence type="ECO:0000256" key="2">
    <source>
        <dbReference type="ARBA" id="ARBA00022448"/>
    </source>
</evidence>
<evidence type="ECO:0000256" key="1">
    <source>
        <dbReference type="ARBA" id="ARBA00004418"/>
    </source>
</evidence>
<evidence type="ECO:0000313" key="8">
    <source>
        <dbReference type="EMBL" id="MBK1698081.1"/>
    </source>
</evidence>
<dbReference type="PANTHER" id="PTHR36507:SF1">
    <property type="entry name" value="BLL1555 PROTEIN"/>
    <property type="match status" value="1"/>
</dbReference>
<keyword evidence="5" id="KW-0479">Metal-binding</keyword>
<dbReference type="Pfam" id="PF13473">
    <property type="entry name" value="Cupredoxin_1"/>
    <property type="match status" value="1"/>
</dbReference>
<gene>
    <name evidence="8" type="ORF">CKO21_12605</name>
</gene>
<protein>
    <recommendedName>
        <fullName evidence="7">EfeO-type cupredoxin-like domain-containing protein</fullName>
    </recommendedName>
</protein>
<keyword evidence="6" id="KW-0732">Signal</keyword>
<feature type="chain" id="PRO_5037578274" description="EfeO-type cupredoxin-like domain-containing protein" evidence="6">
    <location>
        <begin position="22"/>
        <end position="121"/>
    </location>
</feature>
<reference evidence="8" key="2">
    <citation type="journal article" date="2020" name="Microorganisms">
        <title>Osmotic Adaptation and Compatible Solute Biosynthesis of Phototrophic Bacteria as Revealed from Genome Analyses.</title>
        <authorList>
            <person name="Imhoff J.F."/>
            <person name="Rahn T."/>
            <person name="Kunzel S."/>
            <person name="Keller A."/>
            <person name="Neulinger S.C."/>
        </authorList>
    </citation>
    <scope>NUCLEOTIDE SEQUENCE</scope>
    <source>
        <strain evidence="8">DSM 9154</strain>
    </source>
</reference>
<dbReference type="InterPro" id="IPR002386">
    <property type="entry name" value="Amicyanin/Pseudoazurin"/>
</dbReference>
<accession>A0A934V0X4</accession>
<keyword evidence="2" id="KW-0813">Transport</keyword>
<dbReference type="InterPro" id="IPR008972">
    <property type="entry name" value="Cupredoxin"/>
</dbReference>
<dbReference type="PANTHER" id="PTHR36507">
    <property type="entry name" value="BLL1555 PROTEIN"/>
    <property type="match status" value="1"/>
</dbReference>
<dbReference type="GO" id="GO:0005507">
    <property type="term" value="F:copper ion binding"/>
    <property type="evidence" value="ECO:0007669"/>
    <property type="project" value="InterPro"/>
</dbReference>
<comment type="subcellular location">
    <subcellularLocation>
        <location evidence="1">Periplasm</location>
    </subcellularLocation>
</comment>
<dbReference type="InterPro" id="IPR052721">
    <property type="entry name" value="ET_Amicyanin"/>
</dbReference>
<evidence type="ECO:0000256" key="4">
    <source>
        <dbReference type="ARBA" id="ARBA00022982"/>
    </source>
</evidence>
<name>A0A934V0X4_9PROT</name>
<dbReference type="Proteomes" id="UP000778970">
    <property type="component" value="Unassembled WGS sequence"/>
</dbReference>
<feature type="signal peptide" evidence="6">
    <location>
        <begin position="1"/>
        <end position="21"/>
    </location>
</feature>
<dbReference type="InterPro" id="IPR028096">
    <property type="entry name" value="EfeO_Cupredoxin"/>
</dbReference>
<evidence type="ECO:0000256" key="3">
    <source>
        <dbReference type="ARBA" id="ARBA00022764"/>
    </source>
</evidence>
<dbReference type="AlphaFoldDB" id="A0A934V0X4"/>
<keyword evidence="3" id="KW-0574">Periplasm</keyword>
<dbReference type="PRINTS" id="PR00155">
    <property type="entry name" value="AMICYANIN"/>
</dbReference>